<evidence type="ECO:0000313" key="4">
    <source>
        <dbReference type="Proteomes" id="UP000031637"/>
    </source>
</evidence>
<accession>W0SJ63</accession>
<evidence type="ECO:0000259" key="2">
    <source>
        <dbReference type="PROSITE" id="PS51898"/>
    </source>
</evidence>
<dbReference type="PROSITE" id="PS51898">
    <property type="entry name" value="TYR_RECOMBINASE"/>
    <property type="match status" value="1"/>
</dbReference>
<dbReference type="Gene3D" id="1.10.443.10">
    <property type="entry name" value="Intergrase catalytic core"/>
    <property type="match status" value="1"/>
</dbReference>
<dbReference type="GO" id="GO:0006310">
    <property type="term" value="P:DNA recombination"/>
    <property type="evidence" value="ECO:0007669"/>
    <property type="project" value="UniProtKB-KW"/>
</dbReference>
<evidence type="ECO:0000256" key="1">
    <source>
        <dbReference type="ARBA" id="ARBA00023172"/>
    </source>
</evidence>
<dbReference type="InterPro" id="IPR002104">
    <property type="entry name" value="Integrase_catalytic"/>
</dbReference>
<dbReference type="STRING" id="1223802.SUTH_02248"/>
<dbReference type="Proteomes" id="UP000031637">
    <property type="component" value="Chromosome"/>
</dbReference>
<keyword evidence="4" id="KW-1185">Reference proteome</keyword>
<evidence type="ECO:0000313" key="3">
    <source>
        <dbReference type="EMBL" id="BAO30038.1"/>
    </source>
</evidence>
<dbReference type="CDD" id="cd00397">
    <property type="entry name" value="DNA_BRE_C"/>
    <property type="match status" value="1"/>
</dbReference>
<dbReference type="HOGENOM" id="CLU_042658_0_0_4"/>
<gene>
    <name evidence="3" type="ORF">SUTH_02248</name>
</gene>
<dbReference type="NCBIfam" id="NF040693">
    <property type="entry name" value="recomb_GmtY"/>
    <property type="match status" value="1"/>
</dbReference>
<dbReference type="RefSeq" id="WP_041099300.1">
    <property type="nucleotide sequence ID" value="NZ_AP012547.1"/>
</dbReference>
<name>W0SJ63_9PROT</name>
<dbReference type="EMBL" id="AP012547">
    <property type="protein sequence ID" value="BAO30038.1"/>
    <property type="molecule type" value="Genomic_DNA"/>
</dbReference>
<dbReference type="AlphaFoldDB" id="W0SJ63"/>
<dbReference type="GO" id="GO:0015074">
    <property type="term" value="P:DNA integration"/>
    <property type="evidence" value="ECO:0007669"/>
    <property type="project" value="InterPro"/>
</dbReference>
<dbReference type="InterPro" id="IPR013762">
    <property type="entry name" value="Integrase-like_cat_sf"/>
</dbReference>
<protein>
    <submittedName>
        <fullName evidence="3">Integrase family protein</fullName>
    </submittedName>
</protein>
<dbReference type="KEGG" id="shd:SUTH_02248"/>
<proteinExistence type="predicted"/>
<organism evidence="3 4">
    <name type="scientific">Sulfuritalea hydrogenivorans sk43H</name>
    <dbReference type="NCBI Taxonomy" id="1223802"/>
    <lineage>
        <taxon>Bacteria</taxon>
        <taxon>Pseudomonadati</taxon>
        <taxon>Pseudomonadota</taxon>
        <taxon>Betaproteobacteria</taxon>
        <taxon>Nitrosomonadales</taxon>
        <taxon>Sterolibacteriaceae</taxon>
        <taxon>Sulfuritalea</taxon>
    </lineage>
</organism>
<feature type="domain" description="Tyr recombinase" evidence="2">
    <location>
        <begin position="188"/>
        <end position="441"/>
    </location>
</feature>
<sequence>MPFATVNAKIVSDNTGASMQIPVLMTAEGPLRSLIDYCLSMRRSQSWQNKLLRAVKLFLEYLEVNAMPGEEEWRFFRNFANALKLGTIDRNTFEDSSGLYWAPFEGQDANYMITQLSEFFDWLARGEGPRAAKFNPVYKGGVYDQRIDLHAYHYRRSKAFLGHVWSDNPSGRRSRVTRGERLPKVFPKRPPMFPEDRFEELLFKGFRVSGQCDYRGMLITLLLFGGGLRVSEPFHLYMADVQPYWDDPLIAFVAVHHPSLGVAPNHWENLSGQRGTRAEYLASEFGMTPRNLIRGRMHAGWKDPALDERWFMNVHWFPRELYGRWFMQIWSRYLEQVASIERHHPFAFINLDRASVGGVYCIGSYLKALQSAVERIGLVYGKAHGTTAHGSRHAYAQRARRGGIDPVIIQRIMHHCSPMSQKVYTQPELHEAATALQAGARKLAEENSEGPSNTGLIGRTADLRLGSIWE</sequence>
<dbReference type="GO" id="GO:0003677">
    <property type="term" value="F:DNA binding"/>
    <property type="evidence" value="ECO:0007669"/>
    <property type="project" value="InterPro"/>
</dbReference>
<keyword evidence="1" id="KW-0233">DNA recombination</keyword>
<reference evidence="3 4" key="1">
    <citation type="journal article" date="2014" name="Syst. Appl. Microbiol.">
        <title>Complete genomes of freshwater sulfur oxidizers Sulfuricella denitrificans skB26 and Sulfuritalea hydrogenivorans sk43H: genetic insights into the sulfur oxidation pathway of betaproteobacteria.</title>
        <authorList>
            <person name="Watanabe T."/>
            <person name="Kojima H."/>
            <person name="Fukui M."/>
        </authorList>
    </citation>
    <scope>NUCLEOTIDE SEQUENCE [LARGE SCALE GENOMIC DNA]</scope>
    <source>
        <strain evidence="3">DSM22779</strain>
    </source>
</reference>
<dbReference type="OrthoDB" id="2078692at2"/>
<dbReference type="InterPro" id="IPR011010">
    <property type="entry name" value="DNA_brk_join_enz"/>
</dbReference>
<dbReference type="SUPFAM" id="SSF56349">
    <property type="entry name" value="DNA breaking-rejoining enzymes"/>
    <property type="match status" value="1"/>
</dbReference>